<proteinExistence type="inferred from homology"/>
<evidence type="ECO:0000313" key="15">
    <source>
        <dbReference type="EMBL" id="KZT28607.1"/>
    </source>
</evidence>
<protein>
    <recommendedName>
        <fullName evidence="3">NADH dehydrogenase [ubiquinone] 1 beta subcomplex subunit 4</fullName>
    </recommendedName>
    <alternativeName>
        <fullName evidence="12">Complex I-B15</fullName>
    </alternativeName>
    <alternativeName>
        <fullName evidence="13">NADH-ubiquinone oxidoreductase B15 subunit</fullName>
    </alternativeName>
</protein>
<evidence type="ECO:0000256" key="12">
    <source>
        <dbReference type="ARBA" id="ARBA00030212"/>
    </source>
</evidence>
<evidence type="ECO:0000313" key="16">
    <source>
        <dbReference type="Proteomes" id="UP000076761"/>
    </source>
</evidence>
<evidence type="ECO:0000256" key="1">
    <source>
        <dbReference type="ARBA" id="ARBA00004434"/>
    </source>
</evidence>
<keyword evidence="4" id="KW-0813">Transport</keyword>
<keyword evidence="9 14" id="KW-1133">Transmembrane helix</keyword>
<evidence type="ECO:0000256" key="8">
    <source>
        <dbReference type="ARBA" id="ARBA00022982"/>
    </source>
</evidence>
<reference evidence="15 16" key="1">
    <citation type="journal article" date="2016" name="Mol. Biol. Evol.">
        <title>Comparative Genomics of Early-Diverging Mushroom-Forming Fungi Provides Insights into the Origins of Lignocellulose Decay Capabilities.</title>
        <authorList>
            <person name="Nagy L.G."/>
            <person name="Riley R."/>
            <person name="Tritt A."/>
            <person name="Adam C."/>
            <person name="Daum C."/>
            <person name="Floudas D."/>
            <person name="Sun H."/>
            <person name="Yadav J.S."/>
            <person name="Pangilinan J."/>
            <person name="Larsson K.H."/>
            <person name="Matsuura K."/>
            <person name="Barry K."/>
            <person name="Labutti K."/>
            <person name="Kuo R."/>
            <person name="Ohm R.A."/>
            <person name="Bhattacharya S.S."/>
            <person name="Shirouzu T."/>
            <person name="Yoshinaga Y."/>
            <person name="Martin F.M."/>
            <person name="Grigoriev I.V."/>
            <person name="Hibbett D.S."/>
        </authorList>
    </citation>
    <scope>NUCLEOTIDE SEQUENCE [LARGE SCALE GENOMIC DNA]</scope>
    <source>
        <strain evidence="15 16">HHB14362 ss-1</strain>
    </source>
</reference>
<dbReference type="Pfam" id="PF07225">
    <property type="entry name" value="NDUF_B4"/>
    <property type="match status" value="1"/>
</dbReference>
<organism evidence="15 16">
    <name type="scientific">Neolentinus lepideus HHB14362 ss-1</name>
    <dbReference type="NCBI Taxonomy" id="1314782"/>
    <lineage>
        <taxon>Eukaryota</taxon>
        <taxon>Fungi</taxon>
        <taxon>Dikarya</taxon>
        <taxon>Basidiomycota</taxon>
        <taxon>Agaricomycotina</taxon>
        <taxon>Agaricomycetes</taxon>
        <taxon>Gloeophyllales</taxon>
        <taxon>Gloeophyllaceae</taxon>
        <taxon>Neolentinus</taxon>
    </lineage>
</organism>
<evidence type="ECO:0000256" key="10">
    <source>
        <dbReference type="ARBA" id="ARBA00023128"/>
    </source>
</evidence>
<evidence type="ECO:0000256" key="9">
    <source>
        <dbReference type="ARBA" id="ARBA00022989"/>
    </source>
</evidence>
<keyword evidence="7" id="KW-0999">Mitochondrion inner membrane</keyword>
<gene>
    <name evidence="15" type="ORF">NEOLEDRAFT_1175902</name>
</gene>
<keyword evidence="16" id="KW-1185">Reference proteome</keyword>
<dbReference type="InterPro" id="IPR009866">
    <property type="entry name" value="NADH_UbQ_OxRdtase_NDUFB4_su"/>
</dbReference>
<dbReference type="Proteomes" id="UP000076761">
    <property type="component" value="Unassembled WGS sequence"/>
</dbReference>
<comment type="similarity">
    <text evidence="2">Belongs to the complex I NDUFB4 subunit family.</text>
</comment>
<accession>A0A165URZ0</accession>
<evidence type="ECO:0000256" key="4">
    <source>
        <dbReference type="ARBA" id="ARBA00022448"/>
    </source>
</evidence>
<sequence length="81" mass="9203">MAGGHQMVKHDPAIERWNAMRENAYKYFRFTPRNTFIGIVGVVIVPGTLLYIASQTDNKWNFNGKRKGESLLIHAPQPESS</sequence>
<evidence type="ECO:0000256" key="13">
    <source>
        <dbReference type="ARBA" id="ARBA00030987"/>
    </source>
</evidence>
<dbReference type="PANTHER" id="PTHR39476">
    <property type="entry name" value="NADH:UBIQUINONE OXIDOREDUCTASE 6.6KD SUBUNIT"/>
    <property type="match status" value="1"/>
</dbReference>
<keyword evidence="8" id="KW-0249">Electron transport</keyword>
<dbReference type="STRING" id="1314782.A0A165URZ0"/>
<evidence type="ECO:0000256" key="2">
    <source>
        <dbReference type="ARBA" id="ARBA00007260"/>
    </source>
</evidence>
<evidence type="ECO:0000256" key="5">
    <source>
        <dbReference type="ARBA" id="ARBA00022660"/>
    </source>
</evidence>
<dbReference type="OrthoDB" id="15108at2759"/>
<evidence type="ECO:0000256" key="3">
    <source>
        <dbReference type="ARBA" id="ARBA00018681"/>
    </source>
</evidence>
<dbReference type="GO" id="GO:0005743">
    <property type="term" value="C:mitochondrial inner membrane"/>
    <property type="evidence" value="ECO:0007669"/>
    <property type="project" value="UniProtKB-SubCell"/>
</dbReference>
<dbReference type="AlphaFoldDB" id="A0A165URZ0"/>
<keyword evidence="11 14" id="KW-0472">Membrane</keyword>
<evidence type="ECO:0000256" key="14">
    <source>
        <dbReference type="SAM" id="Phobius"/>
    </source>
</evidence>
<dbReference type="EMBL" id="KV425557">
    <property type="protein sequence ID" value="KZT28607.1"/>
    <property type="molecule type" value="Genomic_DNA"/>
</dbReference>
<evidence type="ECO:0000256" key="7">
    <source>
        <dbReference type="ARBA" id="ARBA00022792"/>
    </source>
</evidence>
<name>A0A165URZ0_9AGAM</name>
<comment type="subcellular location">
    <subcellularLocation>
        <location evidence="1">Mitochondrion inner membrane</location>
        <topology evidence="1">Single-pass membrane protein</topology>
    </subcellularLocation>
</comment>
<keyword evidence="5" id="KW-0679">Respiratory chain</keyword>
<dbReference type="InParanoid" id="A0A165URZ0"/>
<keyword evidence="10" id="KW-0496">Mitochondrion</keyword>
<keyword evidence="6 14" id="KW-0812">Transmembrane</keyword>
<dbReference type="PANTHER" id="PTHR39476:SF1">
    <property type="entry name" value="NADH DEHYDROGENASE [UBIQUINONE] 1 BETA SUBCOMPLEX SUBUNIT 4"/>
    <property type="match status" value="1"/>
</dbReference>
<evidence type="ECO:0000256" key="11">
    <source>
        <dbReference type="ARBA" id="ARBA00023136"/>
    </source>
</evidence>
<evidence type="ECO:0000256" key="6">
    <source>
        <dbReference type="ARBA" id="ARBA00022692"/>
    </source>
</evidence>
<feature type="transmembrane region" description="Helical" evidence="14">
    <location>
        <begin position="35"/>
        <end position="53"/>
    </location>
</feature>